<reference evidence="5 6" key="1">
    <citation type="journal article" date="2024" name="Ann. Entomol. Soc. Am.">
        <title>Genomic analyses of the southern and eastern yellowjacket wasps (Hymenoptera: Vespidae) reveal evolutionary signatures of social life.</title>
        <authorList>
            <person name="Catto M.A."/>
            <person name="Caine P.B."/>
            <person name="Orr S.E."/>
            <person name="Hunt B.G."/>
            <person name="Goodisman M.A.D."/>
        </authorList>
    </citation>
    <scope>NUCLEOTIDE SEQUENCE [LARGE SCALE GENOMIC DNA]</scope>
    <source>
        <strain evidence="5">233</strain>
        <tissue evidence="5">Head and thorax</tissue>
    </source>
</reference>
<feature type="repeat" description="ANK" evidence="3">
    <location>
        <begin position="324"/>
        <end position="356"/>
    </location>
</feature>
<dbReference type="PROSITE" id="PS50088">
    <property type="entry name" value="ANK_REPEAT"/>
    <property type="match status" value="6"/>
</dbReference>
<feature type="region of interest" description="Disordered" evidence="4">
    <location>
        <begin position="656"/>
        <end position="699"/>
    </location>
</feature>
<protein>
    <submittedName>
        <fullName evidence="5">Ankycorbin-like isoform X1</fullName>
    </submittedName>
</protein>
<evidence type="ECO:0000256" key="3">
    <source>
        <dbReference type="PROSITE-ProRule" id="PRU00023"/>
    </source>
</evidence>
<sequence>MDTKTPPIPLKLPEKAQTKKQERLADLSLPPLTPSTNHRQKQKPVVNSWSRDYSYPTCYQNHHKKRPYRVLQIGATPLMHACQQADRHKVLKLLREQEESIGYRDRTLRSALHYCMDAGTGGAVASAAPELVNAPDAEGHTPLHLAVIAGDTQLVAVLLANGADVNAKDLEGHSVLHWATGRDLVCGEAECVRLILAAGARPSTPDLRGGSPLHYAAQCCGAAATAELAVPKKVGLKVLQTLIEFGADVNAKDEDGRQAILWAASAGSVEAVLALARAGGAAAAGASDKDGLTALHCAASRGHARCVEALINFCGSQPDHVDDNGCSALHYAATLGHADATSLILKLGADPNRQDRKGRTPALCAAAKGQLETLKILAQHGGSLHARTVRGTGVAHEAAASGRIELLKWLAKKRPSMLDIATQDGKTPLHVAALHGHLDACKVLLDHGARINAILRTNKGNTMTALDAALYRGHRDCAKLIQMHGGTTAQRLKDNRATSIGKVFSAKLRVERTESGTDTEGSPPRWNHGLKTPRVYYEERWIEKRTRKRGNSKKLLRRDSRSFSEEEVRLSKKKASSKKERQRRSRSESARYDENDMGTDEKLTRKGRKRRLTGRSKDDYSESSINYSDDSLQEDLGKNGTVRTFFRRKLERRRSKCRADKIKKRSKSEVEASRANRKHPQSETKSDQDEHSGTDDSLEVIVVRTSVEKKKCEKIVSGGKAKMSKENLKDGRIRGSRKCNLQSQKSEYSESTMPSDKVYDKASDKASEEDRRPYLDREENEERRYKNVVGVDEIASKSSTSEDMGMSFVESRYHHRDVTDSTSHETVERVLVTAMVHKDQGPDTPKSTMETSKEVTFEDGSEKEMTDKNCEELQSKVHDVYAKSKQLSNSLVTKAKDLKKGLENMRSGIKNDDSITDINDDNKKTVGHVEAVEVFYRNHSLGRLYANQVNESERTSSDSQEGCLRSAQDQREEIEHQKDSSLSKNTEDDRKILDISLSAAKDVASGMDAVNDGLVSEIDLQVHTLEGSSREEMPSLALEILSKLESEKQRTEEVTGTIVSKEEHNINDTLEKDVGLEILENTALVESCNIITDGFGLANKESFKTREEKRQNELSSPSFDAPFSNDFFPEDKEQVDSARGKSVDLSSDSRDSVLMREGENDFSRTNTPILAKSSVLEVKSDGHKAPREPNKVKIVQIDASTKSFTNEEKAFSSKDDKNGSPTATTRRSRCSRASTRKQMDNVECPSNVIKASNKIKNLFDKSGEHSLDSSAIVAVIESPEWDEEDEEIDKEIRKVIGEDGERDTEPEENNEMGVIRVLPGTSEEEAYRSVGKSRNSGIVTLPQVQRRPCTHSGKIPKIPAEDQRLRQCTKQCRRDSGGRDSGIEPSPRVSRIPKRRSVADYSKTEKHHALNVDTITRDVQISLRRYHLERKIFFQLMELKRLQIRHGRANEQVLVKRQVESFHKAGMTGPTLGVAKYDQPLTFRFSAFPILLLTKHFEAFLYEQLRKLQRRPATPNFCTDAKYCTQRTHRCHHATTAYTSVPVYTYIGGEVQEQTDHFPKIETRGKGQMTVEVTHGDEKQVIALPAERLDCTKRYFVTFTVRGESQGTTKSSHSMKRSATSV</sequence>
<dbReference type="PRINTS" id="PR01415">
    <property type="entry name" value="ANKYRIN"/>
</dbReference>
<feature type="region of interest" description="Disordered" evidence="4">
    <location>
        <begin position="713"/>
        <end position="779"/>
    </location>
</feature>
<feature type="region of interest" description="Disordered" evidence="4">
    <location>
        <begin position="838"/>
        <end position="865"/>
    </location>
</feature>
<keyword evidence="6" id="KW-1185">Reference proteome</keyword>
<dbReference type="PANTHER" id="PTHR24198:SF165">
    <property type="entry name" value="ANKYRIN REPEAT-CONTAINING PROTEIN-RELATED"/>
    <property type="match status" value="1"/>
</dbReference>
<dbReference type="Pfam" id="PF12796">
    <property type="entry name" value="Ank_2"/>
    <property type="match status" value="3"/>
</dbReference>
<evidence type="ECO:0000313" key="5">
    <source>
        <dbReference type="EMBL" id="KAL2717814.1"/>
    </source>
</evidence>
<dbReference type="Proteomes" id="UP001607302">
    <property type="component" value="Unassembled WGS sequence"/>
</dbReference>
<evidence type="ECO:0000256" key="1">
    <source>
        <dbReference type="ARBA" id="ARBA00022737"/>
    </source>
</evidence>
<feature type="region of interest" description="Disordered" evidence="4">
    <location>
        <begin position="511"/>
        <end position="530"/>
    </location>
</feature>
<dbReference type="Gene3D" id="1.25.40.20">
    <property type="entry name" value="Ankyrin repeat-containing domain"/>
    <property type="match status" value="3"/>
</dbReference>
<dbReference type="EMBL" id="JAUDFV010000152">
    <property type="protein sequence ID" value="KAL2717814.1"/>
    <property type="molecule type" value="Genomic_DNA"/>
</dbReference>
<feature type="compositionally biased region" description="Basic and acidic residues" evidence="4">
    <location>
        <begin position="557"/>
        <end position="570"/>
    </location>
</feature>
<dbReference type="SUPFAM" id="SSF48403">
    <property type="entry name" value="Ankyrin repeat"/>
    <property type="match status" value="1"/>
</dbReference>
<dbReference type="PANTHER" id="PTHR24198">
    <property type="entry name" value="ANKYRIN REPEAT AND PROTEIN KINASE DOMAIN-CONTAINING PROTEIN"/>
    <property type="match status" value="1"/>
</dbReference>
<feature type="compositionally biased region" description="Basic and acidic residues" evidence="4">
    <location>
        <begin position="1372"/>
        <end position="1382"/>
    </location>
</feature>
<feature type="region of interest" description="Disordered" evidence="4">
    <location>
        <begin position="1"/>
        <end position="23"/>
    </location>
</feature>
<feature type="compositionally biased region" description="Basic and acidic residues" evidence="4">
    <location>
        <begin position="723"/>
        <end position="733"/>
    </location>
</feature>
<feature type="region of interest" description="Disordered" evidence="4">
    <location>
        <begin position="1108"/>
        <end position="1166"/>
    </location>
</feature>
<feature type="region of interest" description="Disordered" evidence="4">
    <location>
        <begin position="1205"/>
        <end position="1242"/>
    </location>
</feature>
<feature type="compositionally biased region" description="Basic and acidic residues" evidence="4">
    <location>
        <begin position="757"/>
        <end position="779"/>
    </location>
</feature>
<feature type="region of interest" description="Disordered" evidence="4">
    <location>
        <begin position="949"/>
        <end position="986"/>
    </location>
</feature>
<feature type="compositionally biased region" description="Polar residues" evidence="4">
    <location>
        <begin position="739"/>
        <end position="754"/>
    </location>
</feature>
<dbReference type="PROSITE" id="PS50297">
    <property type="entry name" value="ANK_REP_REGION"/>
    <property type="match status" value="4"/>
</dbReference>
<feature type="region of interest" description="Disordered" evidence="4">
    <location>
        <begin position="1341"/>
        <end position="1402"/>
    </location>
</feature>
<feature type="compositionally biased region" description="Basic and acidic residues" evidence="4">
    <location>
        <begin position="851"/>
        <end position="865"/>
    </location>
</feature>
<name>A0ABD2AB16_VESSQ</name>
<feature type="repeat" description="ANK" evidence="3">
    <location>
        <begin position="424"/>
        <end position="456"/>
    </location>
</feature>
<feature type="compositionally biased region" description="Basic and acidic residues" evidence="4">
    <location>
        <begin position="12"/>
        <end position="23"/>
    </location>
</feature>
<comment type="caution">
    <text evidence="5">The sequence shown here is derived from an EMBL/GenBank/DDBJ whole genome shotgun (WGS) entry which is preliminary data.</text>
</comment>
<feature type="compositionally biased region" description="Basic and acidic residues" evidence="4">
    <location>
        <begin position="968"/>
        <end position="986"/>
    </location>
</feature>
<feature type="compositionally biased region" description="Pro residues" evidence="4">
    <location>
        <begin position="1"/>
        <end position="10"/>
    </location>
</feature>
<evidence type="ECO:0000256" key="2">
    <source>
        <dbReference type="ARBA" id="ARBA00023043"/>
    </source>
</evidence>
<organism evidence="5 6">
    <name type="scientific">Vespula squamosa</name>
    <name type="common">Southern yellow jacket</name>
    <name type="synonym">Wasp</name>
    <dbReference type="NCBI Taxonomy" id="30214"/>
    <lineage>
        <taxon>Eukaryota</taxon>
        <taxon>Metazoa</taxon>
        <taxon>Ecdysozoa</taxon>
        <taxon>Arthropoda</taxon>
        <taxon>Hexapoda</taxon>
        <taxon>Insecta</taxon>
        <taxon>Pterygota</taxon>
        <taxon>Neoptera</taxon>
        <taxon>Endopterygota</taxon>
        <taxon>Hymenoptera</taxon>
        <taxon>Apocrita</taxon>
        <taxon>Aculeata</taxon>
        <taxon>Vespoidea</taxon>
        <taxon>Vespidae</taxon>
        <taxon>Vespinae</taxon>
        <taxon>Vespula</taxon>
    </lineage>
</organism>
<gene>
    <name evidence="5" type="ORF">V1478_011690</name>
</gene>
<feature type="repeat" description="ANK" evidence="3">
    <location>
        <begin position="357"/>
        <end position="389"/>
    </location>
</feature>
<feature type="repeat" description="ANK" evidence="3">
    <location>
        <begin position="138"/>
        <end position="170"/>
    </location>
</feature>
<feature type="repeat" description="ANK" evidence="3">
    <location>
        <begin position="208"/>
        <end position="254"/>
    </location>
</feature>
<proteinExistence type="predicted"/>
<feature type="compositionally biased region" description="Basic residues" evidence="4">
    <location>
        <begin position="605"/>
        <end position="614"/>
    </location>
</feature>
<evidence type="ECO:0000256" key="4">
    <source>
        <dbReference type="SAM" id="MobiDB-lite"/>
    </source>
</evidence>
<feature type="repeat" description="ANK" evidence="3">
    <location>
        <begin position="290"/>
        <end position="312"/>
    </location>
</feature>
<dbReference type="InterPro" id="IPR002110">
    <property type="entry name" value="Ankyrin_rpt"/>
</dbReference>
<feature type="compositionally biased region" description="Basic and acidic residues" evidence="4">
    <location>
        <begin position="1129"/>
        <end position="1162"/>
    </location>
</feature>
<feature type="region of interest" description="Disordered" evidence="4">
    <location>
        <begin position="550"/>
        <end position="636"/>
    </location>
</feature>
<accession>A0ABD2AB16</accession>
<feature type="compositionally biased region" description="Basic and acidic residues" evidence="4">
    <location>
        <begin position="667"/>
        <end position="694"/>
    </location>
</feature>
<evidence type="ECO:0000313" key="6">
    <source>
        <dbReference type="Proteomes" id="UP001607302"/>
    </source>
</evidence>
<dbReference type="SMART" id="SM00248">
    <property type="entry name" value="ANK"/>
    <property type="match status" value="11"/>
</dbReference>
<feature type="region of interest" description="Disordered" evidence="4">
    <location>
        <begin position="28"/>
        <end position="47"/>
    </location>
</feature>
<dbReference type="InterPro" id="IPR036770">
    <property type="entry name" value="Ankyrin_rpt-contain_sf"/>
</dbReference>
<feature type="compositionally biased region" description="Basic residues" evidence="4">
    <location>
        <begin position="656"/>
        <end position="666"/>
    </location>
</feature>
<keyword evidence="1" id="KW-0677">Repeat</keyword>
<feature type="compositionally biased region" description="Basic and acidic residues" evidence="4">
    <location>
        <begin position="585"/>
        <end position="604"/>
    </location>
</feature>
<dbReference type="Pfam" id="PF13637">
    <property type="entry name" value="Ank_4"/>
    <property type="match status" value="1"/>
</dbReference>
<keyword evidence="2 3" id="KW-0040">ANK repeat</keyword>
<feature type="compositionally biased region" description="Basic residues" evidence="4">
    <location>
        <begin position="571"/>
        <end position="584"/>
    </location>
</feature>
<feature type="compositionally biased region" description="Basic and acidic residues" evidence="4">
    <location>
        <begin position="1205"/>
        <end position="1218"/>
    </location>
</feature>